<comment type="similarity">
    <text evidence="1">Belongs to the carbohydrate kinase PfkB family.</text>
</comment>
<dbReference type="PROSITE" id="PS00583">
    <property type="entry name" value="PFKB_KINASES_1"/>
    <property type="match status" value="1"/>
</dbReference>
<keyword evidence="2" id="KW-0808">Transferase</keyword>
<dbReference type="SUPFAM" id="SSF53613">
    <property type="entry name" value="Ribokinase-like"/>
    <property type="match status" value="1"/>
</dbReference>
<protein>
    <submittedName>
        <fullName evidence="5">Putative hexokinase</fullName>
    </submittedName>
</protein>
<dbReference type="AlphaFoldDB" id="D1H0C0"/>
<evidence type="ECO:0000256" key="1">
    <source>
        <dbReference type="ARBA" id="ARBA00010688"/>
    </source>
</evidence>
<feature type="domain" description="Carbohydrate kinase PfkB" evidence="4">
    <location>
        <begin position="36"/>
        <end position="298"/>
    </location>
</feature>
<dbReference type="PANTHER" id="PTHR10584:SF166">
    <property type="entry name" value="RIBOKINASE"/>
    <property type="match status" value="1"/>
</dbReference>
<evidence type="ECO:0000313" key="5">
    <source>
        <dbReference type="EMBL" id="CBH32107.1"/>
    </source>
</evidence>
<keyword evidence="3 5" id="KW-0418">Kinase</keyword>
<evidence type="ECO:0000256" key="2">
    <source>
        <dbReference type="ARBA" id="ARBA00022679"/>
    </source>
</evidence>
<dbReference type="GO" id="GO:0016301">
    <property type="term" value="F:kinase activity"/>
    <property type="evidence" value="ECO:0007669"/>
    <property type="project" value="UniProtKB-KW"/>
</dbReference>
<dbReference type="PANTHER" id="PTHR10584">
    <property type="entry name" value="SUGAR KINASE"/>
    <property type="match status" value="1"/>
</dbReference>
<dbReference type="InterPro" id="IPR002139">
    <property type="entry name" value="Ribo/fructo_kinase"/>
</dbReference>
<dbReference type="PRINTS" id="PR00990">
    <property type="entry name" value="RIBOKINASE"/>
</dbReference>
<accession>D1H0C0</accession>
<dbReference type="CDD" id="cd01942">
    <property type="entry name" value="ribokinase_group_A"/>
    <property type="match status" value="1"/>
</dbReference>
<evidence type="ECO:0000259" key="4">
    <source>
        <dbReference type="Pfam" id="PF00294"/>
    </source>
</evidence>
<dbReference type="InterPro" id="IPR011611">
    <property type="entry name" value="PfkB_dom"/>
</dbReference>
<dbReference type="EMBL" id="FN565166">
    <property type="protein sequence ID" value="CBH32107.1"/>
    <property type="molecule type" value="Genomic_DNA"/>
</dbReference>
<sequence length="309" mass="32401">MRFVVTGSIATDHLMTFPGRIGEQLIAGKLDRISLSLLVDDLEVRDGGVAANIAYGLARLGHRPLLVGAVGTDFHDYGARLAALGVDTSAVRVSTTRHTARFLCTTDTDGGQLATFYAGAMAEASTIDLGDVLRRHGGADLVLIGADDPTAMARHTRACRALGVPFAADPAQQLARLTGPEIRELVEGADHLFTNEYERELLLGKTGWTPQDVLRRTGVWITTLGDEGSRVERAGEPPVGVPAVPARTVADPTGVGDAFRAGYLASLAAGADVERCARAGSALATLALSAVGTQTYVPAPAHLHEPPPR</sequence>
<gene>
    <name evidence="5" type="primary">chryX4</name>
</gene>
<dbReference type="Pfam" id="PF00294">
    <property type="entry name" value="PfkB"/>
    <property type="match status" value="1"/>
</dbReference>
<dbReference type="InterPro" id="IPR029056">
    <property type="entry name" value="Ribokinase-like"/>
</dbReference>
<proteinExistence type="inferred from homology"/>
<name>D1H0C0_9ACTN</name>
<evidence type="ECO:0000256" key="3">
    <source>
        <dbReference type="ARBA" id="ARBA00022777"/>
    </source>
</evidence>
<dbReference type="InterPro" id="IPR002173">
    <property type="entry name" value="Carboh/pur_kinase_PfkB_CS"/>
</dbReference>
<organism evidence="5">
    <name type="scientific">Streptomyces griseoloalbus</name>
    <dbReference type="NCBI Taxonomy" id="67303"/>
    <lineage>
        <taxon>Bacteria</taxon>
        <taxon>Bacillati</taxon>
        <taxon>Actinomycetota</taxon>
        <taxon>Actinomycetes</taxon>
        <taxon>Kitasatosporales</taxon>
        <taxon>Streptomycetaceae</taxon>
        <taxon>Streptomyces</taxon>
    </lineage>
</organism>
<dbReference type="Gene3D" id="3.40.1190.20">
    <property type="match status" value="1"/>
</dbReference>
<reference evidence="5" key="1">
    <citation type="submission" date="2009-11" db="EMBL/GenBank/DDBJ databases">
        <title>Cloning and Characterization of the Ravidomycin and Chrysomycin Biosynthetic Gene Clusters.</title>
        <authorList>
            <person name="Kharel M.K."/>
            <person name="Nybo E."/>
            <person name="Shepherd M.D."/>
            <person name="Rohr J."/>
        </authorList>
    </citation>
    <scope>NUCLEOTIDE SEQUENCE</scope>
</reference>
<dbReference type="GO" id="GO:0006796">
    <property type="term" value="P:phosphate-containing compound metabolic process"/>
    <property type="evidence" value="ECO:0007669"/>
    <property type="project" value="UniProtKB-ARBA"/>
</dbReference>